<dbReference type="AlphaFoldDB" id="A0A6M3M6I6"/>
<sequence length="144" mass="16413">MAWEQEGILGASMRFANKKGDIAFEMKRKDKYGDPYYIFKICKEHFNEEQRKGWPAVWALIRMNAAKRGLPLYDYQEIADAMDGQLNLIVGTPESRRAQRKVDETGDTVFVKDITIKVFDHATGRINDLTLGISTAPVNIVTDK</sequence>
<organism evidence="1">
    <name type="scientific">viral metagenome</name>
    <dbReference type="NCBI Taxonomy" id="1070528"/>
    <lineage>
        <taxon>unclassified sequences</taxon>
        <taxon>metagenomes</taxon>
        <taxon>organismal metagenomes</taxon>
    </lineage>
</organism>
<reference evidence="1" key="1">
    <citation type="submission" date="2020-03" db="EMBL/GenBank/DDBJ databases">
        <title>The deep terrestrial virosphere.</title>
        <authorList>
            <person name="Holmfeldt K."/>
            <person name="Nilsson E."/>
            <person name="Simone D."/>
            <person name="Lopez-Fernandez M."/>
            <person name="Wu X."/>
            <person name="de Brujin I."/>
            <person name="Lundin D."/>
            <person name="Andersson A."/>
            <person name="Bertilsson S."/>
            <person name="Dopson M."/>
        </authorList>
    </citation>
    <scope>NUCLEOTIDE SEQUENCE</scope>
    <source>
        <strain evidence="1">MM171B00768</strain>
    </source>
</reference>
<proteinExistence type="predicted"/>
<accession>A0A6M3M6I6</accession>
<dbReference type="EMBL" id="MT143842">
    <property type="protein sequence ID" value="QJB03377.1"/>
    <property type="molecule type" value="Genomic_DNA"/>
</dbReference>
<name>A0A6M3M6I6_9ZZZZ</name>
<gene>
    <name evidence="1" type="ORF">MM171B00768_0010</name>
</gene>
<evidence type="ECO:0000313" key="1">
    <source>
        <dbReference type="EMBL" id="QJB03377.1"/>
    </source>
</evidence>
<protein>
    <submittedName>
        <fullName evidence="1">Uncharacterized protein</fullName>
    </submittedName>
</protein>